<dbReference type="PROSITE" id="PS51732">
    <property type="entry name" value="ASN_GLN_ASE_3"/>
    <property type="match status" value="1"/>
</dbReference>
<dbReference type="Gene3D" id="1.25.40.20">
    <property type="entry name" value="Ankyrin repeat-containing domain"/>
    <property type="match status" value="1"/>
</dbReference>
<dbReference type="Gene3D" id="3.40.50.40">
    <property type="match status" value="1"/>
</dbReference>
<dbReference type="InterPro" id="IPR002110">
    <property type="entry name" value="Ankyrin_rpt"/>
</dbReference>
<dbReference type="PaxDb" id="8022-A0A060XCP8"/>
<evidence type="ECO:0000313" key="7">
    <source>
        <dbReference type="Proteomes" id="UP000193380"/>
    </source>
</evidence>
<dbReference type="SMART" id="SM00248">
    <property type="entry name" value="ANK"/>
    <property type="match status" value="1"/>
</dbReference>
<gene>
    <name evidence="6" type="ORF">GSONMT00000004001</name>
</gene>
<dbReference type="EMBL" id="FR905227">
    <property type="protein sequence ID" value="CDQ77413.1"/>
    <property type="molecule type" value="Genomic_DNA"/>
</dbReference>
<dbReference type="Pfam" id="PF00023">
    <property type="entry name" value="Ank"/>
    <property type="match status" value="1"/>
</dbReference>
<dbReference type="Proteomes" id="UP000193380">
    <property type="component" value="Unassembled WGS sequence"/>
</dbReference>
<dbReference type="PIRSF" id="PIRSF001220">
    <property type="entry name" value="L-ASNase_gatD"/>
    <property type="match status" value="1"/>
</dbReference>
<reference evidence="6" key="2">
    <citation type="submission" date="2014-03" db="EMBL/GenBank/DDBJ databases">
        <authorList>
            <person name="Genoscope - CEA"/>
        </authorList>
    </citation>
    <scope>NUCLEOTIDE SEQUENCE</scope>
</reference>
<dbReference type="InterPro" id="IPR027474">
    <property type="entry name" value="L-asparaginase_N"/>
</dbReference>
<dbReference type="STRING" id="8022.A0A060XCP8"/>
<dbReference type="GO" id="GO:0004067">
    <property type="term" value="F:asparaginase activity"/>
    <property type="evidence" value="ECO:0007669"/>
    <property type="project" value="UniProtKB-UniRule"/>
</dbReference>
<dbReference type="InterPro" id="IPR027473">
    <property type="entry name" value="L-asparaginase_C"/>
</dbReference>
<dbReference type="PROSITE" id="PS50088">
    <property type="entry name" value="ANK_REPEAT"/>
    <property type="match status" value="1"/>
</dbReference>
<dbReference type="SMART" id="SM00870">
    <property type="entry name" value="Asparaginase"/>
    <property type="match status" value="1"/>
</dbReference>
<evidence type="ECO:0000256" key="3">
    <source>
        <dbReference type="PROSITE-ProRule" id="PRU10100"/>
    </source>
</evidence>
<reference evidence="6" key="1">
    <citation type="journal article" date="2014" name="Nat. Commun.">
        <title>The rainbow trout genome provides novel insights into evolution after whole-genome duplication in vertebrates.</title>
        <authorList>
            <person name="Berthelot C."/>
            <person name="Brunet F."/>
            <person name="Chalopin D."/>
            <person name="Juanchich A."/>
            <person name="Bernard M."/>
            <person name="Noel B."/>
            <person name="Bento P."/>
            <person name="Da Silva C."/>
            <person name="Labadie K."/>
            <person name="Alberti A."/>
            <person name="Aury J.M."/>
            <person name="Louis A."/>
            <person name="Dehais P."/>
            <person name="Bardou P."/>
            <person name="Montfort J."/>
            <person name="Klopp C."/>
            <person name="Cabau C."/>
            <person name="Gaspin C."/>
            <person name="Thorgaard G.H."/>
            <person name="Boussaha M."/>
            <person name="Quillet E."/>
            <person name="Guyomard R."/>
            <person name="Galiana D."/>
            <person name="Bobe J."/>
            <person name="Volff J.N."/>
            <person name="Genet C."/>
            <person name="Wincker P."/>
            <person name="Jaillon O."/>
            <person name="Roest Crollius H."/>
            <person name="Guiguen Y."/>
        </authorList>
    </citation>
    <scope>NUCLEOTIDE SEQUENCE [LARGE SCALE GENOMIC DNA]</scope>
</reference>
<dbReference type="GO" id="GO:0009066">
    <property type="term" value="P:aspartate family amino acid metabolic process"/>
    <property type="evidence" value="ECO:0007669"/>
    <property type="project" value="UniProtKB-ARBA"/>
</dbReference>
<dbReference type="PANTHER" id="PTHR11707">
    <property type="entry name" value="L-ASPARAGINASE"/>
    <property type="match status" value="1"/>
</dbReference>
<dbReference type="PIRSF" id="PIRSF500176">
    <property type="entry name" value="L_ASNase"/>
    <property type="match status" value="1"/>
</dbReference>
<sequence>MYEYYSMSGPQENTLVLPISCQDKEDSVHFFLEYSPLLDSCNMTIDDWATIGKDIEKHYEKYDGFVILHGTDTMAYTASALYVMYNRSEICCLYDLLQVPIYETRNDGRNNLLETLLIAGQFSIPEVKSGVRSLLKGGRCRNQEQENKEAPVAQSEASWQLSCLQVTFNWDTVLRANTTARFKVSTQMNRNVGLLRLFPGITAVTVRGFPGWGWGGVLPAVTHGGRRPGDQADLLKDFRNTTESGVIIVNCTQCLRGSVITSYATRMVLSDAGLVAGSDMTSEAALCKLSYMLARKELNIEARRTLGFINLRGEMIAHSERQSLHSGHLQCIFYITHNTLHKTFIYSCAASKIGDVGALDALKEMGSNLSLGDYDGRTPLHIAASEGHLKVGQYLQDQGATVHAKDRTPLRNTMHFR</sequence>
<dbReference type="InterPro" id="IPR006034">
    <property type="entry name" value="Asparaginase/glutaminase-like"/>
</dbReference>
<evidence type="ECO:0000259" key="4">
    <source>
        <dbReference type="Pfam" id="PF00710"/>
    </source>
</evidence>
<dbReference type="InterPro" id="IPR027475">
    <property type="entry name" value="Asparaginase/glutaminase_AS2"/>
</dbReference>
<dbReference type="PRINTS" id="PR00139">
    <property type="entry name" value="ASNGLNASE"/>
</dbReference>
<feature type="active site" evidence="3">
    <location>
        <position position="71"/>
    </location>
</feature>
<dbReference type="PROSITE" id="PS50297">
    <property type="entry name" value="ANK_REP_REGION"/>
    <property type="match status" value="1"/>
</dbReference>
<protein>
    <recommendedName>
        <fullName evidence="1">asparaginase</fullName>
        <ecNumber evidence="1">3.5.1.1</ecNumber>
    </recommendedName>
</protein>
<dbReference type="InterPro" id="IPR036152">
    <property type="entry name" value="Asp/glu_Ase-like_sf"/>
</dbReference>
<dbReference type="Pfam" id="PF17763">
    <property type="entry name" value="Asparaginase_C"/>
    <property type="match status" value="1"/>
</dbReference>
<evidence type="ECO:0000313" key="6">
    <source>
        <dbReference type="EMBL" id="CDQ77413.1"/>
    </source>
</evidence>
<dbReference type="PROSITE" id="PS00917">
    <property type="entry name" value="ASN_GLN_ASE_2"/>
    <property type="match status" value="1"/>
</dbReference>
<dbReference type="InterPro" id="IPR036770">
    <property type="entry name" value="Ankyrin_rpt-contain_sf"/>
</dbReference>
<evidence type="ECO:0000256" key="1">
    <source>
        <dbReference type="ARBA" id="ARBA00012920"/>
    </source>
</evidence>
<organism evidence="6 7">
    <name type="scientific">Oncorhynchus mykiss</name>
    <name type="common">Rainbow trout</name>
    <name type="synonym">Salmo gairdneri</name>
    <dbReference type="NCBI Taxonomy" id="8022"/>
    <lineage>
        <taxon>Eukaryota</taxon>
        <taxon>Metazoa</taxon>
        <taxon>Chordata</taxon>
        <taxon>Craniata</taxon>
        <taxon>Vertebrata</taxon>
        <taxon>Euteleostomi</taxon>
        <taxon>Actinopterygii</taxon>
        <taxon>Neopterygii</taxon>
        <taxon>Teleostei</taxon>
        <taxon>Protacanthopterygii</taxon>
        <taxon>Salmoniformes</taxon>
        <taxon>Salmonidae</taxon>
        <taxon>Salmoninae</taxon>
        <taxon>Oncorhynchus</taxon>
    </lineage>
</organism>
<accession>A0A060XCP8</accession>
<dbReference type="EC" id="3.5.1.1" evidence="1"/>
<name>A0A060XCP8_ONCMY</name>
<evidence type="ECO:0000256" key="2">
    <source>
        <dbReference type="PROSITE-ProRule" id="PRU00023"/>
    </source>
</evidence>
<dbReference type="InterPro" id="IPR040919">
    <property type="entry name" value="Asparaginase_C"/>
</dbReference>
<dbReference type="Pfam" id="PF00710">
    <property type="entry name" value="Asparaginase"/>
    <property type="match status" value="1"/>
</dbReference>
<feature type="repeat" description="ANK" evidence="2">
    <location>
        <begin position="375"/>
        <end position="407"/>
    </location>
</feature>
<evidence type="ECO:0000259" key="5">
    <source>
        <dbReference type="Pfam" id="PF17763"/>
    </source>
</evidence>
<feature type="domain" description="L-asparaginase N-terminal" evidence="4">
    <location>
        <begin position="25"/>
        <end position="127"/>
    </location>
</feature>
<dbReference type="SUPFAM" id="SSF48403">
    <property type="entry name" value="Ankyrin repeat"/>
    <property type="match status" value="1"/>
</dbReference>
<dbReference type="AlphaFoldDB" id="A0A060XCP8"/>
<keyword evidence="2" id="KW-0040">ANK repeat</keyword>
<dbReference type="InterPro" id="IPR037152">
    <property type="entry name" value="L-asparaginase_N_sf"/>
</dbReference>
<dbReference type="SUPFAM" id="SSF53774">
    <property type="entry name" value="Glutaminase/Asparaginase"/>
    <property type="match status" value="1"/>
</dbReference>
<proteinExistence type="predicted"/>
<dbReference type="PANTHER" id="PTHR11707:SF28">
    <property type="entry name" value="60 KDA LYSOPHOSPHOLIPASE"/>
    <property type="match status" value="1"/>
</dbReference>
<dbReference type="Gene3D" id="3.40.50.1170">
    <property type="entry name" value="L-asparaginase, N-terminal domain"/>
    <property type="match status" value="1"/>
</dbReference>
<feature type="domain" description="Asparaginase/glutaminase C-terminal" evidence="5">
    <location>
        <begin position="191"/>
        <end position="303"/>
    </location>
</feature>